<feature type="region of interest" description="Disordered" evidence="3">
    <location>
        <begin position="259"/>
        <end position="281"/>
    </location>
</feature>
<comment type="subcellular location">
    <subcellularLocation>
        <location evidence="1">Nucleus</location>
    </subcellularLocation>
</comment>
<accession>A0A1V4JWW6</accession>
<keyword evidence="6" id="KW-1185">Reference proteome</keyword>
<dbReference type="OrthoDB" id="8058206at2759"/>
<dbReference type="Gene3D" id="2.30.42.10">
    <property type="match status" value="1"/>
</dbReference>
<evidence type="ECO:0000313" key="6">
    <source>
        <dbReference type="Proteomes" id="UP000190648"/>
    </source>
</evidence>
<dbReference type="InterPro" id="IPR001478">
    <property type="entry name" value="PDZ"/>
</dbReference>
<evidence type="ECO:0000256" key="2">
    <source>
        <dbReference type="ARBA" id="ARBA00023242"/>
    </source>
</evidence>
<evidence type="ECO:0000256" key="3">
    <source>
        <dbReference type="SAM" id="MobiDB-lite"/>
    </source>
</evidence>
<dbReference type="AlphaFoldDB" id="A0A1V4JWW6"/>
<dbReference type="PANTHER" id="PTHR23348:SF41">
    <property type="entry name" value="NEUROBLAST DIFFERENTIATION-ASSOCIATED PROTEIN AHNAK"/>
    <property type="match status" value="1"/>
</dbReference>
<dbReference type="GO" id="GO:0005737">
    <property type="term" value="C:cytoplasm"/>
    <property type="evidence" value="ECO:0007669"/>
    <property type="project" value="TreeGrafter"/>
</dbReference>
<dbReference type="GO" id="GO:0043484">
    <property type="term" value="P:regulation of RNA splicing"/>
    <property type="evidence" value="ECO:0007669"/>
    <property type="project" value="TreeGrafter"/>
</dbReference>
<sequence length="1116" mass="115933">MVPDGPGWSWVVPDGAKWFLMVLGGPRWSQGHRVTATGIPGADLARTSHPSKMEQEEETRELLLPSWQGSSSHGITIDQTDAGVFVRRVQQNSPAAKMGVVREGDVDISAPKLEGDLNAPQIDVKTPKIDVAAPDVTIEGPEGKLKGPKFKMPEMHIKAPKFSMPDVDFHLKGPKVKGDVDISVPKLEGDLKGPDVDIKGPKVDIDLPDVELEGPEGKLKGPKFKVPEMHVKMPQISMPDIDLNLKGLKLKGDADLHGPKLEGGLKGPEIDIKGPKMDIEGPEVDVEGLEGKVKIPKMKLPKFGLKGEGPDVDVNLAKAEVELSGPKVDIGGPDVSIEGPEGKVKGPKLKMPEMHVNVPKISMPEIDLSLKGHKTKGTFEVSSPKMAAELKGPEVDVECPDLNIEGPEANVKLPKFKKPKFGFGMKSPKVEIKAPGAEVDLAEPELNVESPDANVAGKGKKSKFKMPKLPMSGPKVKGKKGGFDVNVAGGDVDVGLKSPELELNAAGPDVTIKGDAAVKSPKGKKPMFGKISIPDVEFDLKSHRFKGDASATLPKTEAGVVVSAPTVKGPSLDVAVEAPDVNVKKAKLKLPGGDLKVEGGLKGAAVGVAVPSVAVPGVDVNAKGPKVRGEVTAPGAELEGPDGQLKLGLGLETPGAKLDVSAPSLDVDLKGPRISGPALEGNLKGPKIGGDLDVSGTLEGPDVNLDLLGGLGGKMKLPKMKPLGVECGDGSTADVDADRGVNVNLSAPTIAIKGPAVDLSPPDLNLDPKGPKLKGDLDVQPPEASPESPDAAFQILGGTIKLPSLKLPQFSVSSPGVNGADLGVHLEGPQVKGDLGVGVGLEGPAMELKGPQFQPSPGVSSPDVELKLKGPNVDGAGATQAPKVTVEPHGVAPAISGPGFNADIKGPKIKSGAATKWGTGGPGAPADYAKITFPKLRIPKFVFSDPEMKGREMGVDVEFPGGDAEAEAEEPDARLKKHKLKMPKFTFSKQKAKGGASLEASGSVSGSKPDLKSSKASLGSTDGETEAAKGVFAIFKPKKPRHRSASLSDEGPDGTDRGKAPKFGTFGGIGSRSRGCYEVTGSDEEPEKRKKAPPPSSSSSPEGGTKAALDAPKKHR</sequence>
<comment type="caution">
    <text evidence="5">The sequence shown here is derived from an EMBL/GenBank/DDBJ whole genome shotgun (WGS) entry which is preliminary data.</text>
</comment>
<dbReference type="SUPFAM" id="SSF50156">
    <property type="entry name" value="PDZ domain-like"/>
    <property type="match status" value="1"/>
</dbReference>
<dbReference type="PANTHER" id="PTHR23348">
    <property type="entry name" value="PERIAXIN/AHNAK"/>
    <property type="match status" value="1"/>
</dbReference>
<dbReference type="EMBL" id="LSYS01005531">
    <property type="protein sequence ID" value="OPJ76698.1"/>
    <property type="molecule type" value="Genomic_DNA"/>
</dbReference>
<dbReference type="STRING" id="372326.A0A1V4JWW6"/>
<dbReference type="GO" id="GO:0005634">
    <property type="term" value="C:nucleus"/>
    <property type="evidence" value="ECO:0007669"/>
    <property type="project" value="UniProtKB-SubCell"/>
</dbReference>
<organism evidence="5 6">
    <name type="scientific">Patagioenas fasciata monilis</name>
    <dbReference type="NCBI Taxonomy" id="372326"/>
    <lineage>
        <taxon>Eukaryota</taxon>
        <taxon>Metazoa</taxon>
        <taxon>Chordata</taxon>
        <taxon>Craniata</taxon>
        <taxon>Vertebrata</taxon>
        <taxon>Euteleostomi</taxon>
        <taxon>Archelosauria</taxon>
        <taxon>Archosauria</taxon>
        <taxon>Dinosauria</taxon>
        <taxon>Saurischia</taxon>
        <taxon>Theropoda</taxon>
        <taxon>Coelurosauria</taxon>
        <taxon>Aves</taxon>
        <taxon>Neognathae</taxon>
        <taxon>Neoaves</taxon>
        <taxon>Columbimorphae</taxon>
        <taxon>Columbiformes</taxon>
        <taxon>Columbidae</taxon>
        <taxon>Patagioenas</taxon>
    </lineage>
</organism>
<feature type="region of interest" description="Disordered" evidence="3">
    <location>
        <begin position="450"/>
        <end position="477"/>
    </location>
</feature>
<reference evidence="5 6" key="1">
    <citation type="submission" date="2016-02" db="EMBL/GenBank/DDBJ databases">
        <title>Band-tailed pigeon sequencing and assembly.</title>
        <authorList>
            <person name="Soares A.E."/>
            <person name="Novak B.J."/>
            <person name="Rice E.S."/>
            <person name="O'Connell B."/>
            <person name="Chang D."/>
            <person name="Weber S."/>
            <person name="Shapiro B."/>
        </authorList>
    </citation>
    <scope>NUCLEOTIDE SEQUENCE [LARGE SCALE GENOMIC DNA]</scope>
    <source>
        <strain evidence="5">BTP2013</strain>
        <tissue evidence="5">Blood</tissue>
    </source>
</reference>
<dbReference type="InterPro" id="IPR052082">
    <property type="entry name" value="Myelin_sheath_structural"/>
</dbReference>
<dbReference type="PROSITE" id="PS50106">
    <property type="entry name" value="PDZ"/>
    <property type="match status" value="1"/>
</dbReference>
<feature type="compositionally biased region" description="Basic and acidic residues" evidence="3">
    <location>
        <begin position="268"/>
        <end position="279"/>
    </location>
</feature>
<dbReference type="InterPro" id="IPR036034">
    <property type="entry name" value="PDZ_sf"/>
</dbReference>
<feature type="region of interest" description="Disordered" evidence="3">
    <location>
        <begin position="958"/>
        <end position="1116"/>
    </location>
</feature>
<feature type="region of interest" description="Disordered" evidence="3">
    <location>
        <begin position="754"/>
        <end position="789"/>
    </location>
</feature>
<protein>
    <submittedName>
        <fullName evidence="5">Neuroblast differentiation-associated protein AHNAK-like</fullName>
    </submittedName>
</protein>
<keyword evidence="2" id="KW-0539">Nucleus</keyword>
<feature type="domain" description="PDZ" evidence="4">
    <location>
        <begin position="61"/>
        <end position="105"/>
    </location>
</feature>
<name>A0A1V4JWW6_PATFA</name>
<evidence type="ECO:0000256" key="1">
    <source>
        <dbReference type="ARBA" id="ARBA00004123"/>
    </source>
</evidence>
<proteinExistence type="predicted"/>
<dbReference type="Proteomes" id="UP000190648">
    <property type="component" value="Unassembled WGS sequence"/>
</dbReference>
<evidence type="ECO:0000313" key="5">
    <source>
        <dbReference type="EMBL" id="OPJ76698.1"/>
    </source>
</evidence>
<gene>
    <name evidence="5" type="ORF">AV530_014693</name>
</gene>
<evidence type="ECO:0000259" key="4">
    <source>
        <dbReference type="PROSITE" id="PS50106"/>
    </source>
</evidence>